<dbReference type="Gene3D" id="1.25.40.390">
    <property type="match status" value="1"/>
</dbReference>
<evidence type="ECO:0000259" key="8">
    <source>
        <dbReference type="Pfam" id="PF14322"/>
    </source>
</evidence>
<dbReference type="InterPro" id="IPR012944">
    <property type="entry name" value="SusD_RagB_dom"/>
</dbReference>
<evidence type="ECO:0000259" key="7">
    <source>
        <dbReference type="Pfam" id="PF07980"/>
    </source>
</evidence>
<evidence type="ECO:0000256" key="2">
    <source>
        <dbReference type="ARBA" id="ARBA00006275"/>
    </source>
</evidence>
<evidence type="ECO:0000256" key="1">
    <source>
        <dbReference type="ARBA" id="ARBA00004442"/>
    </source>
</evidence>
<feature type="domain" description="SusD-like N-terminal" evidence="8">
    <location>
        <begin position="59"/>
        <end position="243"/>
    </location>
</feature>
<accession>A0A0B4N006</accession>
<sequence>MTIMNSNKLYKVVVAGLFSCLLTPVSCLLTSCADLEYTEESTRDEAWTYEYYENGIKNLVFDVYAQVYNNEFTANSAYFLAGATDEAQYALETGAINNYVNGGWSPANPYSQTWTKAYTAIADVNMYLEKLDESDISDWKYNPDYKNWVAQMELFPYELRFLRAYFYFELFKTYGDVPLVTTTLTNGQANNIKRTPVDQIVKFIVDECDAIAPYLPETYQTEVFSEVGRATRVAVAALKARTLLYAASPLFNSTGDKTKWEKAAEACKYILDNASAWGLKLSTYGSLWGHDAFFNAELIFGIGRGESNDFEMANYPVGVENGSSGNCPTQSLVDQYEYQNNGETFGERYPGNINLSLIDPYEGLDPRFALTVVKDGDEWPSNGAQKKVIETAFGGYNAAPKYGATPTSYYLKKYVDGSCVTTADNQTSRRHTWIIFRLGEFYLDYAEAVYNATGSANDATYGMTANEAINVLRSRSDIQMPKFTEDGDNWVKRYERERLVELAFENHRFWDVRRWKKGAQYFGSVQAANISNDSASGELMLTRSTIARQWNDKYYFYPIPQSELKKNPNLTQNPGW</sequence>
<dbReference type="InterPro" id="IPR011990">
    <property type="entry name" value="TPR-like_helical_dom_sf"/>
</dbReference>
<dbReference type="Pfam" id="PF14322">
    <property type="entry name" value="SusD-like_3"/>
    <property type="match status" value="1"/>
</dbReference>
<keyword evidence="9" id="KW-0449">Lipoprotein</keyword>
<reference evidence="9" key="1">
    <citation type="submission" date="2014-03" db="EMBL/GenBank/DDBJ databases">
        <title>A sequence of cellulolytic fosmid clone of goat rumen metagenome.</title>
        <authorList>
            <person name="Lee K.-T."/>
            <person name="Kim J.-Y."/>
            <person name="Kim Y.-J."/>
            <person name="Ahn J.-H."/>
            <person name="Park M.-N."/>
            <person name="Kim J.-H."/>
            <person name="Kim T.-H."/>
        </authorList>
    </citation>
    <scope>NUCLEOTIDE SEQUENCE</scope>
</reference>
<keyword evidence="4" id="KW-0472">Membrane</keyword>
<organism evidence="9">
    <name type="scientific">uncultured bacterium Ad_087_C16_contig1</name>
    <dbReference type="NCBI Taxonomy" id="1489281"/>
    <lineage>
        <taxon>Bacteria</taxon>
        <taxon>environmental samples</taxon>
    </lineage>
</organism>
<protein>
    <submittedName>
        <fullName evidence="9">Putative lipoprotein</fullName>
    </submittedName>
</protein>
<feature type="chain" id="PRO_5002107602" evidence="6">
    <location>
        <begin position="29"/>
        <end position="576"/>
    </location>
</feature>
<proteinExistence type="inferred from homology"/>
<evidence type="ECO:0000313" key="9">
    <source>
        <dbReference type="EMBL" id="AIF25919.1"/>
    </source>
</evidence>
<comment type="similarity">
    <text evidence="2">Belongs to the SusD family.</text>
</comment>
<evidence type="ECO:0000256" key="5">
    <source>
        <dbReference type="ARBA" id="ARBA00023237"/>
    </source>
</evidence>
<evidence type="ECO:0000256" key="3">
    <source>
        <dbReference type="ARBA" id="ARBA00022729"/>
    </source>
</evidence>
<dbReference type="InterPro" id="IPR033985">
    <property type="entry name" value="SusD-like_N"/>
</dbReference>
<dbReference type="GO" id="GO:0009279">
    <property type="term" value="C:cell outer membrane"/>
    <property type="evidence" value="ECO:0007669"/>
    <property type="project" value="UniProtKB-SubCell"/>
</dbReference>
<dbReference type="SUPFAM" id="SSF48452">
    <property type="entry name" value="TPR-like"/>
    <property type="match status" value="1"/>
</dbReference>
<keyword evidence="5" id="KW-0998">Cell outer membrane</keyword>
<evidence type="ECO:0000256" key="4">
    <source>
        <dbReference type="ARBA" id="ARBA00023136"/>
    </source>
</evidence>
<feature type="signal peptide" evidence="6">
    <location>
        <begin position="1"/>
        <end position="28"/>
    </location>
</feature>
<keyword evidence="3 6" id="KW-0732">Signal</keyword>
<comment type="subcellular location">
    <subcellularLocation>
        <location evidence="1">Cell outer membrane</location>
    </subcellularLocation>
</comment>
<dbReference type="AlphaFoldDB" id="A0A0B4N006"/>
<dbReference type="Pfam" id="PF07980">
    <property type="entry name" value="SusD_RagB"/>
    <property type="match status" value="1"/>
</dbReference>
<evidence type="ECO:0000256" key="6">
    <source>
        <dbReference type="SAM" id="SignalP"/>
    </source>
</evidence>
<feature type="domain" description="RagB/SusD" evidence="7">
    <location>
        <begin position="310"/>
        <end position="576"/>
    </location>
</feature>
<name>A0A0B4N006_9BACT</name>
<dbReference type="EMBL" id="KJ631379">
    <property type="protein sequence ID" value="AIF25919.1"/>
    <property type="molecule type" value="Genomic_DNA"/>
</dbReference>